<dbReference type="Proteomes" id="UP000238937">
    <property type="component" value="Unassembled WGS sequence"/>
</dbReference>
<dbReference type="Pfam" id="PF02518">
    <property type="entry name" value="HATPase_c"/>
    <property type="match status" value="1"/>
</dbReference>
<feature type="transmembrane region" description="Helical" evidence="7">
    <location>
        <begin position="35"/>
        <end position="63"/>
    </location>
</feature>
<dbReference type="SUPFAM" id="SSF55874">
    <property type="entry name" value="ATPase domain of HSP90 chaperone/DNA topoisomerase II/histidine kinase"/>
    <property type="match status" value="1"/>
</dbReference>
<keyword evidence="7" id="KW-0472">Membrane</keyword>
<reference evidence="9 10" key="1">
    <citation type="submission" date="2018-03" db="EMBL/GenBank/DDBJ databases">
        <title>The ancient ancestry and fast evolution of plastids.</title>
        <authorList>
            <person name="Moore K.R."/>
            <person name="Magnabosco C."/>
            <person name="Momper L."/>
            <person name="Gold D.A."/>
            <person name="Bosak T."/>
            <person name="Fournier G.P."/>
        </authorList>
    </citation>
    <scope>NUCLEOTIDE SEQUENCE [LARGE SCALE GENOMIC DNA]</scope>
    <source>
        <strain evidence="9 10">CCALA 037</strain>
    </source>
</reference>
<evidence type="ECO:0000256" key="4">
    <source>
        <dbReference type="ARBA" id="ARBA00022679"/>
    </source>
</evidence>
<keyword evidence="3" id="KW-0597">Phosphoprotein</keyword>
<dbReference type="InterPro" id="IPR036097">
    <property type="entry name" value="HisK_dim/P_sf"/>
</dbReference>
<dbReference type="GO" id="GO:0000155">
    <property type="term" value="F:phosphorelay sensor kinase activity"/>
    <property type="evidence" value="ECO:0007669"/>
    <property type="project" value="InterPro"/>
</dbReference>
<keyword evidence="5 9" id="KW-0418">Kinase</keyword>
<dbReference type="CDD" id="cd00082">
    <property type="entry name" value="HisKA"/>
    <property type="match status" value="1"/>
</dbReference>
<keyword evidence="7" id="KW-1133">Transmembrane helix</keyword>
<dbReference type="PROSITE" id="PS50109">
    <property type="entry name" value="HIS_KIN"/>
    <property type="match status" value="1"/>
</dbReference>
<accession>A0A2T1FP91</accession>
<dbReference type="Gene3D" id="3.30.565.10">
    <property type="entry name" value="Histidine kinase-like ATPase, C-terminal domain"/>
    <property type="match status" value="1"/>
</dbReference>
<evidence type="ECO:0000259" key="8">
    <source>
        <dbReference type="PROSITE" id="PS50109"/>
    </source>
</evidence>
<dbReference type="OrthoDB" id="418136at2"/>
<feature type="domain" description="Histidine kinase" evidence="8">
    <location>
        <begin position="156"/>
        <end position="377"/>
    </location>
</feature>
<dbReference type="CDD" id="cd00075">
    <property type="entry name" value="HATPase"/>
    <property type="match status" value="1"/>
</dbReference>
<dbReference type="AlphaFoldDB" id="A0A2T1FP91"/>
<dbReference type="Pfam" id="PF00512">
    <property type="entry name" value="HisKA"/>
    <property type="match status" value="1"/>
</dbReference>
<name>A0A2T1FP91_9CYAN</name>
<dbReference type="InterPro" id="IPR003594">
    <property type="entry name" value="HATPase_dom"/>
</dbReference>
<evidence type="ECO:0000313" key="10">
    <source>
        <dbReference type="Proteomes" id="UP000238937"/>
    </source>
</evidence>
<dbReference type="InterPro" id="IPR036890">
    <property type="entry name" value="HATPase_C_sf"/>
</dbReference>
<dbReference type="PANTHER" id="PTHR43547">
    <property type="entry name" value="TWO-COMPONENT HISTIDINE KINASE"/>
    <property type="match status" value="1"/>
</dbReference>
<dbReference type="SMART" id="SM00387">
    <property type="entry name" value="HATPase_c"/>
    <property type="match status" value="1"/>
</dbReference>
<dbReference type="Gene3D" id="1.10.287.130">
    <property type="match status" value="1"/>
</dbReference>
<keyword evidence="4" id="KW-0808">Transferase</keyword>
<dbReference type="SMART" id="SM00388">
    <property type="entry name" value="HisKA"/>
    <property type="match status" value="1"/>
</dbReference>
<evidence type="ECO:0000256" key="3">
    <source>
        <dbReference type="ARBA" id="ARBA00022553"/>
    </source>
</evidence>
<comment type="caution">
    <text evidence="9">The sequence shown here is derived from an EMBL/GenBank/DDBJ whole genome shotgun (WGS) entry which is preliminary data.</text>
</comment>
<organism evidence="9 10">
    <name type="scientific">Chamaesiphon polymorphus CCALA 037</name>
    <dbReference type="NCBI Taxonomy" id="2107692"/>
    <lineage>
        <taxon>Bacteria</taxon>
        <taxon>Bacillati</taxon>
        <taxon>Cyanobacteriota</taxon>
        <taxon>Cyanophyceae</taxon>
        <taxon>Gomontiellales</taxon>
        <taxon>Chamaesiphonaceae</taxon>
        <taxon>Chamaesiphon</taxon>
    </lineage>
</organism>
<evidence type="ECO:0000256" key="1">
    <source>
        <dbReference type="ARBA" id="ARBA00000085"/>
    </source>
</evidence>
<evidence type="ECO:0000256" key="7">
    <source>
        <dbReference type="SAM" id="Phobius"/>
    </source>
</evidence>
<keyword evidence="6" id="KW-0902">Two-component regulatory system</keyword>
<dbReference type="InterPro" id="IPR004358">
    <property type="entry name" value="Sig_transdc_His_kin-like_C"/>
</dbReference>
<keyword evidence="7" id="KW-0812">Transmembrane</keyword>
<dbReference type="PRINTS" id="PR00344">
    <property type="entry name" value="BCTRLSENSOR"/>
</dbReference>
<dbReference type="InterPro" id="IPR003661">
    <property type="entry name" value="HisK_dim/P_dom"/>
</dbReference>
<evidence type="ECO:0000313" key="9">
    <source>
        <dbReference type="EMBL" id="PSB46786.1"/>
    </source>
</evidence>
<dbReference type="PANTHER" id="PTHR43547:SF2">
    <property type="entry name" value="HYBRID SIGNAL TRANSDUCTION HISTIDINE KINASE C"/>
    <property type="match status" value="1"/>
</dbReference>
<gene>
    <name evidence="9" type="ORF">C7B77_24640</name>
</gene>
<evidence type="ECO:0000256" key="2">
    <source>
        <dbReference type="ARBA" id="ARBA00012438"/>
    </source>
</evidence>
<dbReference type="RefSeq" id="WP_106311154.1">
    <property type="nucleotide sequence ID" value="NZ_PVWO01000472.1"/>
</dbReference>
<evidence type="ECO:0000256" key="5">
    <source>
        <dbReference type="ARBA" id="ARBA00022777"/>
    </source>
</evidence>
<sequence length="381" mass="42248">MALRTNSLSVSEQTPHQPQQTLLLQSYGIDRFSRFWVTVGLFGIVFALELLTPADYVMGYLYISPILFFKPRLHRGSTIVLVAIAVVLTLLNIWIPGKQPIQPAMVANRLITVVALIVTGLLSDRNRYIQQTLAQQQAKLQVQEQLASLREDFTSTLAHDLKTPILGAIETLKAFDRGQFGEVQPKQKHVLGVTIRSHQTTLQLVETLLDVYRNDIEGLHLRQIPIDLSKLAESAATALFDLAASRRVHLSLNYGNSEFRQFLWVNGDAFQLERVFANLIANAINHSPRGAKVEIVLSTQGSQQVVKIADTGAGIQPDEMTHLFGRFYQGESDRQASGSGLGLYLARQIVEAHGGTIWAENRSPQGAIFGFRLPAIVYPAS</sequence>
<comment type="catalytic activity">
    <reaction evidence="1">
        <text>ATP + protein L-histidine = ADP + protein N-phospho-L-histidine.</text>
        <dbReference type="EC" id="2.7.13.3"/>
    </reaction>
</comment>
<proteinExistence type="predicted"/>
<dbReference type="FunFam" id="3.30.565.10:FF:000006">
    <property type="entry name" value="Sensor histidine kinase WalK"/>
    <property type="match status" value="1"/>
</dbReference>
<keyword evidence="10" id="KW-1185">Reference proteome</keyword>
<protein>
    <recommendedName>
        <fullName evidence="2">histidine kinase</fullName>
        <ecNumber evidence="2">2.7.13.3</ecNumber>
    </recommendedName>
</protein>
<dbReference type="EMBL" id="PVWO01000472">
    <property type="protein sequence ID" value="PSB46786.1"/>
    <property type="molecule type" value="Genomic_DNA"/>
</dbReference>
<feature type="transmembrane region" description="Helical" evidence="7">
    <location>
        <begin position="75"/>
        <end position="95"/>
    </location>
</feature>
<feature type="transmembrane region" description="Helical" evidence="7">
    <location>
        <begin position="101"/>
        <end position="122"/>
    </location>
</feature>
<dbReference type="SUPFAM" id="SSF47384">
    <property type="entry name" value="Homodimeric domain of signal transducing histidine kinase"/>
    <property type="match status" value="1"/>
</dbReference>
<dbReference type="EC" id="2.7.13.3" evidence="2"/>
<evidence type="ECO:0000256" key="6">
    <source>
        <dbReference type="ARBA" id="ARBA00023012"/>
    </source>
</evidence>
<dbReference type="InterPro" id="IPR005467">
    <property type="entry name" value="His_kinase_dom"/>
</dbReference>